<name>A0A024ELN9_9PSED</name>
<accession>A0A024ELN9</accession>
<proteinExistence type="predicted"/>
<dbReference type="HOGENOM" id="CLU_3331776_0_0_6"/>
<dbReference type="EMBL" id="CP005961">
    <property type="protein sequence ID" value="AHZ73303.1"/>
    <property type="molecule type" value="Genomic_DNA"/>
</dbReference>
<keyword evidence="1" id="KW-0614">Plasmid</keyword>
<evidence type="ECO:0000313" key="1">
    <source>
        <dbReference type="EMBL" id="AHZ73303.1"/>
    </source>
</evidence>
<dbReference type="Proteomes" id="UP000026913">
    <property type="component" value="Plasmid unnamed"/>
</dbReference>
<reference evidence="1 2" key="1">
    <citation type="journal article" date="2012" name="J. Bacteriol.">
        <title>Genome sequence of cold-adapted Pseudomonas mandelii strain JR-1.</title>
        <authorList>
            <person name="Jang S.H."/>
            <person name="Kim J."/>
            <person name="Kim J."/>
            <person name="Hong S."/>
            <person name="Lee C."/>
        </authorList>
    </citation>
    <scope>NUCLEOTIDE SEQUENCE [LARGE SCALE GENOMIC DNA]</scope>
    <source>
        <strain evidence="1 2">JR-1</strain>
        <plasmid evidence="2">Plasmid</plasmid>
    </source>
</reference>
<evidence type="ECO:0000313" key="2">
    <source>
        <dbReference type="Proteomes" id="UP000026913"/>
    </source>
</evidence>
<protein>
    <submittedName>
        <fullName evidence="1">Uncharacterized protein</fullName>
    </submittedName>
</protein>
<dbReference type="KEGG" id="pman:OU5_P0051"/>
<geneLocation type="plasmid" evidence="2"/>
<sequence>MVSWASSGGQVKYAVAAPDAINPASQIQTFTAARSADD</sequence>
<organism evidence="1 2">
    <name type="scientific">Pseudomonas mandelii JR-1</name>
    <dbReference type="NCBI Taxonomy" id="1147786"/>
    <lineage>
        <taxon>Bacteria</taxon>
        <taxon>Pseudomonadati</taxon>
        <taxon>Pseudomonadota</taxon>
        <taxon>Gammaproteobacteria</taxon>
        <taxon>Pseudomonadales</taxon>
        <taxon>Pseudomonadaceae</taxon>
        <taxon>Pseudomonas</taxon>
    </lineage>
</organism>
<dbReference type="AlphaFoldDB" id="A0A024ELN9"/>
<gene>
    <name evidence="1" type="ORF">OU5_P0051</name>
</gene>